<feature type="non-terminal residue" evidence="7">
    <location>
        <position position="1"/>
    </location>
</feature>
<dbReference type="GO" id="GO:0005737">
    <property type="term" value="C:cytoplasm"/>
    <property type="evidence" value="ECO:0007669"/>
    <property type="project" value="TreeGrafter"/>
</dbReference>
<comment type="cofactor">
    <cofactor evidence="1">
        <name>FAD</name>
        <dbReference type="ChEBI" id="CHEBI:57692"/>
    </cofactor>
</comment>
<evidence type="ECO:0000259" key="6">
    <source>
        <dbReference type="Pfam" id="PF01266"/>
    </source>
</evidence>
<dbReference type="PANTHER" id="PTHR11530:SF11">
    <property type="entry name" value="D-ASPARTATE OXIDASE"/>
    <property type="match status" value="1"/>
</dbReference>
<protein>
    <recommendedName>
        <fullName evidence="6">FAD dependent oxidoreductase domain-containing protein</fullName>
    </recommendedName>
</protein>
<gene>
    <name evidence="7" type="ORF">METZ01_LOCUS274455</name>
</gene>
<evidence type="ECO:0000313" key="7">
    <source>
        <dbReference type="EMBL" id="SVC21601.1"/>
    </source>
</evidence>
<accession>A0A382KFU9</accession>
<dbReference type="InterPro" id="IPR006076">
    <property type="entry name" value="FAD-dep_OxRdtase"/>
</dbReference>
<dbReference type="InterPro" id="IPR023209">
    <property type="entry name" value="DAO"/>
</dbReference>
<dbReference type="AlphaFoldDB" id="A0A382KFU9"/>
<keyword evidence="4" id="KW-0274">FAD</keyword>
<dbReference type="GO" id="GO:0071949">
    <property type="term" value="F:FAD binding"/>
    <property type="evidence" value="ECO:0007669"/>
    <property type="project" value="InterPro"/>
</dbReference>
<evidence type="ECO:0000256" key="4">
    <source>
        <dbReference type="ARBA" id="ARBA00022827"/>
    </source>
</evidence>
<dbReference type="SUPFAM" id="SSF51971">
    <property type="entry name" value="Nucleotide-binding domain"/>
    <property type="match status" value="1"/>
</dbReference>
<evidence type="ECO:0000256" key="3">
    <source>
        <dbReference type="ARBA" id="ARBA00022630"/>
    </source>
</evidence>
<keyword evidence="5" id="KW-0560">Oxidoreductase</keyword>
<comment type="similarity">
    <text evidence="2">Belongs to the DAMOX/DASOX family.</text>
</comment>
<dbReference type="Pfam" id="PF01266">
    <property type="entry name" value="DAO"/>
    <property type="match status" value="1"/>
</dbReference>
<organism evidence="7">
    <name type="scientific">marine metagenome</name>
    <dbReference type="NCBI Taxonomy" id="408172"/>
    <lineage>
        <taxon>unclassified sequences</taxon>
        <taxon>metagenomes</taxon>
        <taxon>ecological metagenomes</taxon>
    </lineage>
</organism>
<reference evidence="7" key="1">
    <citation type="submission" date="2018-05" db="EMBL/GenBank/DDBJ databases">
        <authorList>
            <person name="Lanie J.A."/>
            <person name="Ng W.-L."/>
            <person name="Kazmierczak K.M."/>
            <person name="Andrzejewski T.M."/>
            <person name="Davidsen T.M."/>
            <person name="Wayne K.J."/>
            <person name="Tettelin H."/>
            <person name="Glass J.I."/>
            <person name="Rusch D."/>
            <person name="Podicherti R."/>
            <person name="Tsui H.-C.T."/>
            <person name="Winkler M.E."/>
        </authorList>
    </citation>
    <scope>NUCLEOTIDE SEQUENCE</scope>
</reference>
<keyword evidence="3" id="KW-0285">Flavoprotein</keyword>
<dbReference type="Gene3D" id="3.40.50.720">
    <property type="entry name" value="NAD(P)-binding Rossmann-like Domain"/>
    <property type="match status" value="2"/>
</dbReference>
<dbReference type="EMBL" id="UINC01079523">
    <property type="protein sequence ID" value="SVC21601.1"/>
    <property type="molecule type" value="Genomic_DNA"/>
</dbReference>
<evidence type="ECO:0000256" key="1">
    <source>
        <dbReference type="ARBA" id="ARBA00001974"/>
    </source>
</evidence>
<dbReference type="GO" id="GO:0019478">
    <property type="term" value="P:D-amino acid catabolic process"/>
    <property type="evidence" value="ECO:0007669"/>
    <property type="project" value="TreeGrafter"/>
</dbReference>
<feature type="domain" description="FAD dependent oxidoreductase" evidence="6">
    <location>
        <begin position="45"/>
        <end position="236"/>
    </location>
</feature>
<evidence type="ECO:0000256" key="5">
    <source>
        <dbReference type="ARBA" id="ARBA00023002"/>
    </source>
</evidence>
<feature type="non-terminal residue" evidence="7">
    <location>
        <position position="237"/>
    </location>
</feature>
<sequence length="237" mass="26025">VLGAGRLDGKTLVHNYGHGGAGMSLSWGTGYMAAEMAAEQEWRRAAVIGCGVAGLTTARQLQRRGFDVTIYAMMVPPNTTSNMSLAGFTPTSGLVETDQRTPQWDAQFRRAVEIAYKQLQLLVGPKYGISWINGYSMMGEAPVEGQRSEREERRAALMPPGLRTGQVVLGPGEHQFPSRYVGYRPSIRFEPSIYLDALVSDFLLFGGKIVIRKFDTPRELMTLDEPVIVNCTGLGSY</sequence>
<proteinExistence type="inferred from homology"/>
<name>A0A382KFU9_9ZZZZ</name>
<evidence type="ECO:0000256" key="2">
    <source>
        <dbReference type="ARBA" id="ARBA00006730"/>
    </source>
</evidence>
<dbReference type="GO" id="GO:0003884">
    <property type="term" value="F:D-amino-acid oxidase activity"/>
    <property type="evidence" value="ECO:0007669"/>
    <property type="project" value="InterPro"/>
</dbReference>
<dbReference type="PANTHER" id="PTHR11530">
    <property type="entry name" value="D-AMINO ACID OXIDASE"/>
    <property type="match status" value="1"/>
</dbReference>